<evidence type="ECO:0000313" key="1">
    <source>
        <dbReference type="EMBL" id="QKJ27302.1"/>
    </source>
</evidence>
<dbReference type="Pfam" id="PF08843">
    <property type="entry name" value="AbiEii"/>
    <property type="match status" value="1"/>
</dbReference>
<sequence length="293" mass="34336">MNEYDFSEQAELLEDVTYILDDYNITDWSFGGGTALSCYHYNHRMSYDIDIFTEDISSIQKLIDYKLAICEGFEISVEDTEVSNSGITFILSDLNHQLKLDFLESRYLTSEPFIVDDVLGLRNIKIQTPLEIIAKKIKHRKHVTIRDYVDFAFVEKQHNIISKIKKENIVDLERFIDIYKQFISITDEDFNNHLEYLKPRFMQCKNDIKEIIYKAFNPGKNFSIAIDNNYEVLAVDEWVNIYEDGFIDAGEVYKKYNELSKLKLSSIINKSENEITYSDILELSNTNVKKLLL</sequence>
<dbReference type="InterPro" id="IPR014942">
    <property type="entry name" value="AbiEii"/>
</dbReference>
<accession>A0A7L5JQ08</accession>
<dbReference type="Gene3D" id="3.10.450.620">
    <property type="entry name" value="JHP933, nucleotidyltransferase-like core domain"/>
    <property type="match status" value="1"/>
</dbReference>
<dbReference type="AlphaFoldDB" id="A0A7L5JQ08"/>
<name>A0A7L5JQ08_9BACT</name>
<dbReference type="KEGG" id="acib:ACBT_1395"/>
<protein>
    <submittedName>
        <fullName evidence="1">Nucleotidyltransferase, AbiEii/AbiGii toxin family</fullName>
    </submittedName>
</protein>
<dbReference type="RefSeq" id="WP_024775089.1">
    <property type="nucleotide sequence ID" value="NZ_CP054051.1"/>
</dbReference>
<dbReference type="Proteomes" id="UP000509513">
    <property type="component" value="Chromosome"/>
</dbReference>
<keyword evidence="1" id="KW-0808">Transferase</keyword>
<dbReference type="EMBL" id="CP054051">
    <property type="protein sequence ID" value="QKJ27302.1"/>
    <property type="molecule type" value="Genomic_DNA"/>
</dbReference>
<evidence type="ECO:0000313" key="2">
    <source>
        <dbReference type="Proteomes" id="UP000509513"/>
    </source>
</evidence>
<organism evidence="1 2">
    <name type="scientific">Aliarcobacter cibarius</name>
    <dbReference type="NCBI Taxonomy" id="255507"/>
    <lineage>
        <taxon>Bacteria</taxon>
        <taxon>Pseudomonadati</taxon>
        <taxon>Campylobacterota</taxon>
        <taxon>Epsilonproteobacteria</taxon>
        <taxon>Campylobacterales</taxon>
        <taxon>Arcobacteraceae</taxon>
        <taxon>Aliarcobacter</taxon>
    </lineage>
</organism>
<dbReference type="GO" id="GO:0016740">
    <property type="term" value="F:transferase activity"/>
    <property type="evidence" value="ECO:0007669"/>
    <property type="project" value="UniProtKB-KW"/>
</dbReference>
<gene>
    <name evidence="1" type="ORF">ACBT_1395</name>
</gene>
<reference evidence="1 2" key="1">
    <citation type="submission" date="2020-05" db="EMBL/GenBank/DDBJ databases">
        <title>Complete genome sequencing of Campylobacter and Arcobacter type strains.</title>
        <authorList>
            <person name="Miller W.G."/>
            <person name="Yee E."/>
        </authorList>
    </citation>
    <scope>NUCLEOTIDE SEQUENCE [LARGE SCALE GENOMIC DNA]</scope>
    <source>
        <strain evidence="1 2">LMG 21996</strain>
    </source>
</reference>
<proteinExistence type="predicted"/>